<comment type="caution">
    <text evidence="2">The sequence shown here is derived from an EMBL/GenBank/DDBJ whole genome shotgun (WGS) entry which is preliminary data.</text>
</comment>
<evidence type="ECO:0000256" key="1">
    <source>
        <dbReference type="SAM" id="MobiDB-lite"/>
    </source>
</evidence>
<feature type="region of interest" description="Disordered" evidence="1">
    <location>
        <begin position="57"/>
        <end position="76"/>
    </location>
</feature>
<protein>
    <submittedName>
        <fullName evidence="2">Uncharacterized protein</fullName>
    </submittedName>
</protein>
<reference evidence="2" key="2">
    <citation type="journal article" date="2021" name="PeerJ">
        <title>Extensive microbial diversity within the chicken gut microbiome revealed by metagenomics and culture.</title>
        <authorList>
            <person name="Gilroy R."/>
            <person name="Ravi A."/>
            <person name="Getino M."/>
            <person name="Pursley I."/>
            <person name="Horton D.L."/>
            <person name="Alikhan N.F."/>
            <person name="Baker D."/>
            <person name="Gharbi K."/>
            <person name="Hall N."/>
            <person name="Watson M."/>
            <person name="Adriaenssens E.M."/>
            <person name="Foster-Nyarko E."/>
            <person name="Jarju S."/>
            <person name="Secka A."/>
            <person name="Antonio M."/>
            <person name="Oren A."/>
            <person name="Chaudhuri R.R."/>
            <person name="La Ragione R."/>
            <person name="Hildebrand F."/>
            <person name="Pallen M.J."/>
        </authorList>
    </citation>
    <scope>NUCLEOTIDE SEQUENCE</scope>
    <source>
        <strain evidence="2">1748</strain>
    </source>
</reference>
<reference evidence="2" key="1">
    <citation type="submission" date="2020-10" db="EMBL/GenBank/DDBJ databases">
        <authorList>
            <person name="Gilroy R."/>
        </authorList>
    </citation>
    <scope>NUCLEOTIDE SEQUENCE</scope>
    <source>
        <strain evidence="2">1748</strain>
    </source>
</reference>
<feature type="compositionally biased region" description="Polar residues" evidence="1">
    <location>
        <begin position="62"/>
        <end position="76"/>
    </location>
</feature>
<accession>A0A9D9GSL2</accession>
<organism evidence="2 3">
    <name type="scientific">Candidatus Scatoplasma merdavium</name>
    <dbReference type="NCBI Taxonomy" id="2840932"/>
    <lineage>
        <taxon>Bacteria</taxon>
        <taxon>Bacillati</taxon>
        <taxon>Bacillota</taxon>
        <taxon>Bacilli</taxon>
        <taxon>Bacillales</taxon>
        <taxon>Candidatus Scatoplasma</taxon>
    </lineage>
</organism>
<proteinExistence type="predicted"/>
<dbReference type="Proteomes" id="UP000823629">
    <property type="component" value="Unassembled WGS sequence"/>
</dbReference>
<sequence>MFKMKEKLTKNHYKGFDHKMKILGITSLALLGVTSAVFVPLTAVYQNNIETAKLNEADKTNKTSQENYSLDYSDCQ</sequence>
<evidence type="ECO:0000313" key="3">
    <source>
        <dbReference type="Proteomes" id="UP000823629"/>
    </source>
</evidence>
<evidence type="ECO:0000313" key="2">
    <source>
        <dbReference type="EMBL" id="MBO8414235.1"/>
    </source>
</evidence>
<name>A0A9D9GSL2_9BACL</name>
<gene>
    <name evidence="2" type="ORF">IAC78_01975</name>
</gene>
<dbReference type="EMBL" id="JADING010000057">
    <property type="protein sequence ID" value="MBO8414235.1"/>
    <property type="molecule type" value="Genomic_DNA"/>
</dbReference>
<dbReference type="AlphaFoldDB" id="A0A9D9GSL2"/>